<dbReference type="Pfam" id="PF01433">
    <property type="entry name" value="Peptidase_M1"/>
    <property type="match status" value="1"/>
</dbReference>
<feature type="binding site" evidence="2">
    <location>
        <position position="530"/>
    </location>
    <ligand>
        <name>Zn(2+)</name>
        <dbReference type="ChEBI" id="CHEBI:29105"/>
        <note>catalytic</note>
    </ligand>
</feature>
<keyword evidence="2" id="KW-0479">Metal-binding</keyword>
<reference evidence="5" key="1">
    <citation type="submission" date="2020-07" db="EMBL/GenBank/DDBJ databases">
        <title>Huge and variable diversity of episymbiotic CPR bacteria and DPANN archaea in groundwater ecosystems.</title>
        <authorList>
            <person name="He C.Y."/>
            <person name="Keren R."/>
            <person name="Whittaker M."/>
            <person name="Farag I.F."/>
            <person name="Doudna J."/>
            <person name="Cate J.H.D."/>
            <person name="Banfield J.F."/>
        </authorList>
    </citation>
    <scope>NUCLEOTIDE SEQUENCE</scope>
    <source>
        <strain evidence="5">NC_groundwater_1813_Pr3_B-0.1um_71_17</strain>
    </source>
</reference>
<evidence type="ECO:0000313" key="6">
    <source>
        <dbReference type="Proteomes" id="UP000696931"/>
    </source>
</evidence>
<feature type="binding site" evidence="2">
    <location>
        <position position="553"/>
    </location>
    <ligand>
        <name>Zn(2+)</name>
        <dbReference type="ChEBI" id="CHEBI:29105"/>
        <note>catalytic</note>
    </ligand>
</feature>
<evidence type="ECO:0000256" key="3">
    <source>
        <dbReference type="SAM" id="SignalP"/>
    </source>
</evidence>
<protein>
    <recommendedName>
        <fullName evidence="4">Peptidase M1 membrane alanine aminopeptidase domain-containing protein</fullName>
    </recommendedName>
</protein>
<dbReference type="EMBL" id="JACRIW010000031">
    <property type="protein sequence ID" value="MBI5168568.1"/>
    <property type="molecule type" value="Genomic_DNA"/>
</dbReference>
<dbReference type="InterPro" id="IPR027268">
    <property type="entry name" value="Peptidase_M4/M1_CTD_sf"/>
</dbReference>
<organism evidence="5 6">
    <name type="scientific">Eiseniibacteriota bacterium</name>
    <dbReference type="NCBI Taxonomy" id="2212470"/>
    <lineage>
        <taxon>Bacteria</taxon>
        <taxon>Candidatus Eiseniibacteriota</taxon>
    </lineage>
</organism>
<evidence type="ECO:0000256" key="2">
    <source>
        <dbReference type="PIRSR" id="PIRSR634015-3"/>
    </source>
</evidence>
<evidence type="ECO:0000313" key="5">
    <source>
        <dbReference type="EMBL" id="MBI5168568.1"/>
    </source>
</evidence>
<feature type="chain" id="PRO_5037250880" description="Peptidase M1 membrane alanine aminopeptidase domain-containing protein" evidence="3">
    <location>
        <begin position="29"/>
        <end position="780"/>
    </location>
</feature>
<feature type="active site" description="Proton donor" evidence="1">
    <location>
        <position position="622"/>
    </location>
</feature>
<gene>
    <name evidence="5" type="ORF">HZA61_03675</name>
</gene>
<dbReference type="InterPro" id="IPR014782">
    <property type="entry name" value="Peptidase_M1_dom"/>
</dbReference>
<dbReference type="PANTHER" id="PTHR45726:SF3">
    <property type="entry name" value="LEUKOTRIENE A-4 HYDROLASE"/>
    <property type="match status" value="1"/>
</dbReference>
<feature type="binding site" evidence="2">
    <location>
        <position position="534"/>
    </location>
    <ligand>
        <name>Zn(2+)</name>
        <dbReference type="ChEBI" id="CHEBI:29105"/>
        <note>catalytic</note>
    </ligand>
</feature>
<feature type="signal peptide" evidence="3">
    <location>
        <begin position="1"/>
        <end position="28"/>
    </location>
</feature>
<feature type="active site" description="Proton acceptor" evidence="1">
    <location>
        <position position="531"/>
    </location>
</feature>
<evidence type="ECO:0000259" key="4">
    <source>
        <dbReference type="Pfam" id="PF01433"/>
    </source>
</evidence>
<proteinExistence type="predicted"/>
<dbReference type="GO" id="GO:0008237">
    <property type="term" value="F:metallopeptidase activity"/>
    <property type="evidence" value="ECO:0007669"/>
    <property type="project" value="InterPro"/>
</dbReference>
<dbReference type="Gene3D" id="1.10.390.10">
    <property type="entry name" value="Neutral Protease Domain 2"/>
    <property type="match status" value="1"/>
</dbReference>
<dbReference type="PANTHER" id="PTHR45726">
    <property type="entry name" value="LEUKOTRIENE A-4 HYDROLASE"/>
    <property type="match status" value="1"/>
</dbReference>
<dbReference type="InterPro" id="IPR034015">
    <property type="entry name" value="M1_LTA4H"/>
</dbReference>
<feature type="domain" description="Peptidase M1 membrane alanine aminopeptidase" evidence="4">
    <location>
        <begin position="529"/>
        <end position="687"/>
    </location>
</feature>
<comment type="cofactor">
    <cofactor evidence="2">
        <name>Zn(2+)</name>
        <dbReference type="ChEBI" id="CHEBI:29105"/>
    </cofactor>
    <text evidence="2">Binds 1 zinc ion per subunit.</text>
</comment>
<sequence length="780" mass="88929">MFRQIARAARLALLLLVLLAAVPAPAPAAVPAPSGWNTWADFHRDFTHWPLDSTRIARVNSLMLERDAGTFVLQEGQLVFATPLGGRTVAAVFTGKGTFSFAPRSEIERQQLRRFYGTPTLRVPVQQLVLFFSDSTAAELRGGLTFAPDTARSLQRAWKAAFPYLTLPRTNFVRPLSLAQMLVDGDDNGYFRAMINPGRGGEPMFFSLDPLYTERVRLERRPRDDRQGLKRRYGSEVLSQFFALGDPDTLRRDRNPPYEATRYVTDVVFDAGLGMTASAEVSVAAHGRERGWIGFDLPHHLTLDSLVTAGRRVTFEQQDENDLVWARVSPPLAPGDTAVFRVRWHGVAFEREDDFLRHRDLLGWFPRPLFAGEATWDMRFTHPRDYQLVAAGRRDGVEVVGNTQRSHWVVDQPIDLVSFDVNFLRAIRVDRDTLPVTVWMRHLDGAGRVTVAKPEALRDARSGDEQVAFDVANCLEFFGRMFGPPPSAQFHALETPEDTYIAYPGMIHMMLREDRVLGRPDFQPHVLRAHEISHQWFGLAVDNATYHDVWLSEGFADFCSIWYRQAGCKDSKTYLDVLSRWRTDLLENRKFALGESQQAGPIWLGARTNSSTTPDDYNLVVYEKGAWVLHMLRDMLLDESDPSEARFRGLLRDWYTRMRGRKAFTEDFRAEVERVMNADMGWFFDQWVYGTDVPTYAFSWTAEPAANGQWRVKGRVTQSNVPESFKMPVFVRVDFGDDGWSRERVWVTGRVTEFELPLAPKKPTAVKFNDLESVLCEVTP</sequence>
<dbReference type="GO" id="GO:0008270">
    <property type="term" value="F:zinc ion binding"/>
    <property type="evidence" value="ECO:0007669"/>
    <property type="project" value="InterPro"/>
</dbReference>
<accession>A0A933W278</accession>
<comment type="caution">
    <text evidence="5">The sequence shown here is derived from an EMBL/GenBank/DDBJ whole genome shotgun (WGS) entry which is preliminary data.</text>
</comment>
<keyword evidence="3" id="KW-0732">Signal</keyword>
<evidence type="ECO:0000256" key="1">
    <source>
        <dbReference type="PIRSR" id="PIRSR634015-1"/>
    </source>
</evidence>
<name>A0A933W278_UNCEI</name>
<dbReference type="Proteomes" id="UP000696931">
    <property type="component" value="Unassembled WGS sequence"/>
</dbReference>
<dbReference type="SUPFAM" id="SSF55486">
    <property type="entry name" value="Metalloproteases ('zincins'), catalytic domain"/>
    <property type="match status" value="1"/>
</dbReference>
<keyword evidence="2" id="KW-0862">Zinc</keyword>
<dbReference type="AlphaFoldDB" id="A0A933W278"/>